<dbReference type="Gene3D" id="2.40.10.220">
    <property type="entry name" value="predicted glycosyltransferase like domains"/>
    <property type="match status" value="1"/>
</dbReference>
<evidence type="ECO:0000259" key="1">
    <source>
        <dbReference type="Pfam" id="PF07238"/>
    </source>
</evidence>
<proteinExistence type="predicted"/>
<evidence type="ECO:0000313" key="2">
    <source>
        <dbReference type="EMBL" id="RRK31574.1"/>
    </source>
</evidence>
<dbReference type="SUPFAM" id="SSF141371">
    <property type="entry name" value="PilZ domain-like"/>
    <property type="match status" value="1"/>
</dbReference>
<reference evidence="2" key="1">
    <citation type="submission" date="2018-10" db="EMBL/GenBank/DDBJ databases">
        <title>Schaedlerella arabinophila gen. nov. sp. nov., isolated from the mouse intestinal tract and comparative analysis with the genome of the closely related altered Schaedler flora strain ASF502.</title>
        <authorList>
            <person name="Miyake S."/>
            <person name="Soh M."/>
            <person name="Seedorf H."/>
        </authorList>
    </citation>
    <scope>NUCLEOTIDE SEQUENCE [LARGE SCALE GENOMIC DNA]</scope>
    <source>
        <strain evidence="2">DSM 106076</strain>
    </source>
</reference>
<name>A0A426DFQ9_9FIRM</name>
<comment type="caution">
    <text evidence="2">The sequence shown here is derived from an EMBL/GenBank/DDBJ whole genome shotgun (WGS) entry which is preliminary data.</text>
</comment>
<sequence length="232" mass="26664">MKLFDILSKKAENDAAGEHRRRHDTRELEIYSGMRVLVEHPDGTLLFIAKLQNLQSQTAELLQYSEMEVFQETDTQMYLNTAPAPVKIRGYNENKRTAVFMEGMMIPRQNHVWQLEHLNVTAIENERSDPRLDLDIDAAIMVSNEAGAEETACRLLNISVGGACIALDHRYYKGDQFFLKADLFGDRRIFIVYCEVLRVIQTGTSRFEYGCQFLKLEDADQEQIRRLIAQAG</sequence>
<accession>A0A426DFQ9</accession>
<gene>
    <name evidence="2" type="ORF">EBB54_09535</name>
</gene>
<dbReference type="EMBL" id="RHJS01000002">
    <property type="protein sequence ID" value="RRK31574.1"/>
    <property type="molecule type" value="Genomic_DNA"/>
</dbReference>
<dbReference type="RefSeq" id="WP_125127217.1">
    <property type="nucleotide sequence ID" value="NZ_RHJS01000002.1"/>
</dbReference>
<dbReference type="Proteomes" id="UP000274920">
    <property type="component" value="Unassembled WGS sequence"/>
</dbReference>
<keyword evidence="3" id="KW-1185">Reference proteome</keyword>
<dbReference type="GO" id="GO:0035438">
    <property type="term" value="F:cyclic-di-GMP binding"/>
    <property type="evidence" value="ECO:0007669"/>
    <property type="project" value="InterPro"/>
</dbReference>
<feature type="domain" description="PilZ" evidence="1">
    <location>
        <begin position="127"/>
        <end position="230"/>
    </location>
</feature>
<dbReference type="Pfam" id="PF07238">
    <property type="entry name" value="PilZ"/>
    <property type="match status" value="1"/>
</dbReference>
<organism evidence="2 3">
    <name type="scientific">Schaedlerella arabinosiphila</name>
    <dbReference type="NCBI Taxonomy" id="2044587"/>
    <lineage>
        <taxon>Bacteria</taxon>
        <taxon>Bacillati</taxon>
        <taxon>Bacillota</taxon>
        <taxon>Clostridia</taxon>
        <taxon>Lachnospirales</taxon>
        <taxon>Lachnospiraceae</taxon>
        <taxon>Schaedlerella</taxon>
    </lineage>
</organism>
<dbReference type="AlphaFoldDB" id="A0A426DFQ9"/>
<protein>
    <submittedName>
        <fullName evidence="2">PilZ domain-containing protein</fullName>
    </submittedName>
</protein>
<dbReference type="InterPro" id="IPR009875">
    <property type="entry name" value="PilZ_domain"/>
</dbReference>
<evidence type="ECO:0000313" key="3">
    <source>
        <dbReference type="Proteomes" id="UP000274920"/>
    </source>
</evidence>